<reference evidence="1" key="1">
    <citation type="submission" date="2021-06" db="EMBL/GenBank/DDBJ databases">
        <authorList>
            <person name="Kallberg Y."/>
            <person name="Tangrot J."/>
            <person name="Rosling A."/>
        </authorList>
    </citation>
    <scope>NUCLEOTIDE SEQUENCE</scope>
    <source>
        <strain evidence="1">FL966</strain>
    </source>
</reference>
<feature type="non-terminal residue" evidence="1">
    <location>
        <position position="1"/>
    </location>
</feature>
<comment type="caution">
    <text evidence="1">The sequence shown here is derived from an EMBL/GenBank/DDBJ whole genome shotgun (WGS) entry which is preliminary data.</text>
</comment>
<dbReference type="Proteomes" id="UP000789759">
    <property type="component" value="Unassembled WGS sequence"/>
</dbReference>
<feature type="non-terminal residue" evidence="1">
    <location>
        <position position="217"/>
    </location>
</feature>
<organism evidence="1 2">
    <name type="scientific">Cetraspora pellucida</name>
    <dbReference type="NCBI Taxonomy" id="1433469"/>
    <lineage>
        <taxon>Eukaryota</taxon>
        <taxon>Fungi</taxon>
        <taxon>Fungi incertae sedis</taxon>
        <taxon>Mucoromycota</taxon>
        <taxon>Glomeromycotina</taxon>
        <taxon>Glomeromycetes</taxon>
        <taxon>Diversisporales</taxon>
        <taxon>Gigasporaceae</taxon>
        <taxon>Cetraspora</taxon>
    </lineage>
</organism>
<protein>
    <submittedName>
        <fullName evidence="1">15425_t:CDS:1</fullName>
    </submittedName>
</protein>
<dbReference type="AlphaFoldDB" id="A0A9N9PF09"/>
<proteinExistence type="predicted"/>
<dbReference type="OrthoDB" id="2445277at2759"/>
<gene>
    <name evidence="1" type="ORF">CPELLU_LOCUS19074</name>
</gene>
<accession>A0A9N9PF09</accession>
<sequence length="217" mass="25727">TQFNKNRIVQKSAAYYPIIPRLKLQYADSERSKLLRYRSNYVLNTNTYCDIFDGHLYKRLLHNGMIKDERDLIFSASLDGYQIFQQHRDDNWVIIFINNNIPPEDRVKQENLLIAAIIPGVVDLKSGINHVYYPLKYTTTNGKKLYNIKKLPLRDHKSYLDKVSIWKAASNKKKAQKDTDNWYFFVEAAQIAIKKTITYEELYCLDDNFQKFFKTYT</sequence>
<keyword evidence="2" id="KW-1185">Reference proteome</keyword>
<dbReference type="EMBL" id="CAJVQA010042512">
    <property type="protein sequence ID" value="CAG8814909.1"/>
    <property type="molecule type" value="Genomic_DNA"/>
</dbReference>
<evidence type="ECO:0000313" key="1">
    <source>
        <dbReference type="EMBL" id="CAG8814909.1"/>
    </source>
</evidence>
<evidence type="ECO:0000313" key="2">
    <source>
        <dbReference type="Proteomes" id="UP000789759"/>
    </source>
</evidence>
<name>A0A9N9PF09_9GLOM</name>